<reference evidence="9 10" key="1">
    <citation type="submission" date="2020-01" db="EMBL/GenBank/DDBJ databases">
        <title>Genomes of bacteria type strains.</title>
        <authorList>
            <person name="Chen J."/>
            <person name="Zhu S."/>
            <person name="Chen J."/>
        </authorList>
    </citation>
    <scope>NUCLEOTIDE SEQUENCE [LARGE SCALE GENOMIC DNA]</scope>
    <source>
        <strain evidence="9 10">KCTC 52919</strain>
    </source>
</reference>
<dbReference type="SUPFAM" id="SSF88946">
    <property type="entry name" value="Sigma2 domain of RNA polymerase sigma factors"/>
    <property type="match status" value="1"/>
</dbReference>
<comment type="similarity">
    <text evidence="1 6">Belongs to the sigma-70 factor family. ECF subfamily.</text>
</comment>
<dbReference type="Pfam" id="PF04542">
    <property type="entry name" value="Sigma70_r2"/>
    <property type="match status" value="1"/>
</dbReference>
<evidence type="ECO:0000313" key="10">
    <source>
        <dbReference type="Proteomes" id="UP000476332"/>
    </source>
</evidence>
<dbReference type="InterPro" id="IPR014284">
    <property type="entry name" value="RNA_pol_sigma-70_dom"/>
</dbReference>
<evidence type="ECO:0000259" key="8">
    <source>
        <dbReference type="Pfam" id="PF04545"/>
    </source>
</evidence>
<dbReference type="InterPro" id="IPR000838">
    <property type="entry name" value="RNA_pol_sigma70_ECF_CS"/>
</dbReference>
<dbReference type="Gene3D" id="1.10.1740.10">
    <property type="match status" value="1"/>
</dbReference>
<keyword evidence="5 6" id="KW-0804">Transcription</keyword>
<evidence type="ECO:0000313" key="9">
    <source>
        <dbReference type="EMBL" id="NDV86308.1"/>
    </source>
</evidence>
<dbReference type="Pfam" id="PF04545">
    <property type="entry name" value="Sigma70_r4"/>
    <property type="match status" value="1"/>
</dbReference>
<feature type="domain" description="RNA polymerase sigma-70 region 2" evidence="7">
    <location>
        <begin position="31"/>
        <end position="96"/>
    </location>
</feature>
<name>A0A6L9MFD0_9HYPH</name>
<dbReference type="AlphaFoldDB" id="A0A6L9MFD0"/>
<evidence type="ECO:0000256" key="6">
    <source>
        <dbReference type="RuleBase" id="RU000716"/>
    </source>
</evidence>
<dbReference type="InterPro" id="IPR013325">
    <property type="entry name" value="RNA_pol_sigma_r2"/>
</dbReference>
<dbReference type="Gene3D" id="1.10.10.10">
    <property type="entry name" value="Winged helix-like DNA-binding domain superfamily/Winged helix DNA-binding domain"/>
    <property type="match status" value="1"/>
</dbReference>
<dbReference type="GO" id="GO:0006352">
    <property type="term" value="P:DNA-templated transcription initiation"/>
    <property type="evidence" value="ECO:0007669"/>
    <property type="project" value="InterPro"/>
</dbReference>
<keyword evidence="2 6" id="KW-0805">Transcription regulation</keyword>
<sequence length="188" mass="20967">MSRMSPGEGRAYLVDRLRAVADGDRAALRQIYERTAAKLFGVCLRILDSREEAEDVLQDVYLTVWNRADSFDPARASPITWLATIARNRAIDRRRQIGPRAFDRPVDEAVDIADASPDALALLHRSEDTRRLAECLGALDDRTRGAIVTAFYGGRTYEELAETAGVPLGTMKSLIRRGLMRLKECLSS</sequence>
<accession>A0A6L9MFD0</accession>
<dbReference type="GO" id="GO:0016987">
    <property type="term" value="F:sigma factor activity"/>
    <property type="evidence" value="ECO:0007669"/>
    <property type="project" value="UniProtKB-KW"/>
</dbReference>
<dbReference type="PANTHER" id="PTHR43133">
    <property type="entry name" value="RNA POLYMERASE ECF-TYPE SIGMA FACTO"/>
    <property type="match status" value="1"/>
</dbReference>
<proteinExistence type="inferred from homology"/>
<gene>
    <name evidence="9" type="ORF">GTW51_06290</name>
</gene>
<dbReference type="Proteomes" id="UP000476332">
    <property type="component" value="Unassembled WGS sequence"/>
</dbReference>
<dbReference type="InterPro" id="IPR036388">
    <property type="entry name" value="WH-like_DNA-bd_sf"/>
</dbReference>
<feature type="domain" description="RNA polymerase sigma-70 region 4" evidence="8">
    <location>
        <begin position="135"/>
        <end position="184"/>
    </location>
</feature>
<dbReference type="InterPro" id="IPR007630">
    <property type="entry name" value="RNA_pol_sigma70_r4"/>
</dbReference>
<dbReference type="GO" id="GO:0003677">
    <property type="term" value="F:DNA binding"/>
    <property type="evidence" value="ECO:0007669"/>
    <property type="project" value="UniProtKB-KW"/>
</dbReference>
<dbReference type="InterPro" id="IPR013324">
    <property type="entry name" value="RNA_pol_sigma_r3/r4-like"/>
</dbReference>
<evidence type="ECO:0000256" key="3">
    <source>
        <dbReference type="ARBA" id="ARBA00023082"/>
    </source>
</evidence>
<dbReference type="InterPro" id="IPR039425">
    <property type="entry name" value="RNA_pol_sigma-70-like"/>
</dbReference>
<keyword evidence="10" id="KW-1185">Reference proteome</keyword>
<evidence type="ECO:0000256" key="2">
    <source>
        <dbReference type="ARBA" id="ARBA00023015"/>
    </source>
</evidence>
<organism evidence="9 10">
    <name type="scientific">Aurantimonas aggregata</name>
    <dbReference type="NCBI Taxonomy" id="2047720"/>
    <lineage>
        <taxon>Bacteria</taxon>
        <taxon>Pseudomonadati</taxon>
        <taxon>Pseudomonadota</taxon>
        <taxon>Alphaproteobacteria</taxon>
        <taxon>Hyphomicrobiales</taxon>
        <taxon>Aurantimonadaceae</taxon>
        <taxon>Aurantimonas</taxon>
    </lineage>
</organism>
<dbReference type="PROSITE" id="PS01063">
    <property type="entry name" value="SIGMA70_ECF"/>
    <property type="match status" value="1"/>
</dbReference>
<dbReference type="NCBIfam" id="TIGR02937">
    <property type="entry name" value="sigma70-ECF"/>
    <property type="match status" value="1"/>
</dbReference>
<protein>
    <recommendedName>
        <fullName evidence="6">RNA polymerase sigma factor</fullName>
    </recommendedName>
</protein>
<evidence type="ECO:0000259" key="7">
    <source>
        <dbReference type="Pfam" id="PF04542"/>
    </source>
</evidence>
<dbReference type="SUPFAM" id="SSF88659">
    <property type="entry name" value="Sigma3 and sigma4 domains of RNA polymerase sigma factors"/>
    <property type="match status" value="1"/>
</dbReference>
<comment type="caution">
    <text evidence="9">The sequence shown here is derived from an EMBL/GenBank/DDBJ whole genome shotgun (WGS) entry which is preliminary data.</text>
</comment>
<keyword evidence="4 6" id="KW-0238">DNA-binding</keyword>
<dbReference type="InterPro" id="IPR007627">
    <property type="entry name" value="RNA_pol_sigma70_r2"/>
</dbReference>
<dbReference type="RefSeq" id="WP_163043064.1">
    <property type="nucleotide sequence ID" value="NZ_JAAAMJ010000003.1"/>
</dbReference>
<evidence type="ECO:0000256" key="4">
    <source>
        <dbReference type="ARBA" id="ARBA00023125"/>
    </source>
</evidence>
<evidence type="ECO:0000256" key="5">
    <source>
        <dbReference type="ARBA" id="ARBA00023163"/>
    </source>
</evidence>
<evidence type="ECO:0000256" key="1">
    <source>
        <dbReference type="ARBA" id="ARBA00010641"/>
    </source>
</evidence>
<keyword evidence="3 6" id="KW-0731">Sigma factor</keyword>
<dbReference type="EMBL" id="JAAAMJ010000003">
    <property type="protein sequence ID" value="NDV86308.1"/>
    <property type="molecule type" value="Genomic_DNA"/>
</dbReference>
<dbReference type="PANTHER" id="PTHR43133:SF62">
    <property type="entry name" value="RNA POLYMERASE SIGMA FACTOR SIGZ"/>
    <property type="match status" value="1"/>
</dbReference>
<dbReference type="CDD" id="cd06171">
    <property type="entry name" value="Sigma70_r4"/>
    <property type="match status" value="1"/>
</dbReference>